<feature type="compositionally biased region" description="Low complexity" evidence="5">
    <location>
        <begin position="70"/>
        <end position="83"/>
    </location>
</feature>
<dbReference type="AlphaFoldDB" id="A0A7S3VQY0"/>
<dbReference type="GO" id="GO:0005930">
    <property type="term" value="C:axoneme"/>
    <property type="evidence" value="ECO:0007669"/>
    <property type="project" value="UniProtKB-SubCell"/>
</dbReference>
<feature type="region of interest" description="Disordered" evidence="5">
    <location>
        <begin position="249"/>
        <end position="283"/>
    </location>
</feature>
<evidence type="ECO:0000313" key="7">
    <source>
        <dbReference type="EMBL" id="CAE0500415.1"/>
    </source>
</evidence>
<comment type="subcellular location">
    <subcellularLocation>
        <location evidence="1">Cytoplasm</location>
        <location evidence="1">Cytoskeleton</location>
        <location evidence="1">Cilium axoneme</location>
    </subcellularLocation>
</comment>
<protein>
    <recommendedName>
        <fullName evidence="6">Disease resistance R13L4/SHOC-2-like LRR domain-containing protein</fullName>
    </recommendedName>
</protein>
<dbReference type="PRINTS" id="PR00019">
    <property type="entry name" value="LEURICHRPT"/>
</dbReference>
<keyword evidence="2" id="KW-0433">Leucine-rich repeat</keyword>
<evidence type="ECO:0000256" key="2">
    <source>
        <dbReference type="ARBA" id="ARBA00022614"/>
    </source>
</evidence>
<keyword evidence="3" id="KW-0677">Repeat</keyword>
<accession>A0A7S3VQY0</accession>
<feature type="coiled-coil region" evidence="4">
    <location>
        <begin position="657"/>
        <end position="820"/>
    </location>
</feature>
<dbReference type="SMART" id="SM00369">
    <property type="entry name" value="LRR_TYP"/>
    <property type="match status" value="7"/>
</dbReference>
<feature type="region of interest" description="Disordered" evidence="5">
    <location>
        <begin position="554"/>
        <end position="639"/>
    </location>
</feature>
<dbReference type="InterPro" id="IPR032675">
    <property type="entry name" value="LRR_dom_sf"/>
</dbReference>
<feature type="region of interest" description="Disordered" evidence="5">
    <location>
        <begin position="1"/>
        <end position="183"/>
    </location>
</feature>
<evidence type="ECO:0000256" key="5">
    <source>
        <dbReference type="SAM" id="MobiDB-lite"/>
    </source>
</evidence>
<feature type="compositionally biased region" description="Basic and acidic residues" evidence="5">
    <location>
        <begin position="29"/>
        <end position="38"/>
    </location>
</feature>
<feature type="compositionally biased region" description="Low complexity" evidence="5">
    <location>
        <begin position="94"/>
        <end position="132"/>
    </location>
</feature>
<gene>
    <name evidence="7" type="ORF">DTER00134_LOCUS15488</name>
</gene>
<feature type="coiled-coil region" evidence="4">
    <location>
        <begin position="854"/>
        <end position="881"/>
    </location>
</feature>
<dbReference type="Pfam" id="PF23598">
    <property type="entry name" value="LRR_14"/>
    <property type="match status" value="1"/>
</dbReference>
<organism evidence="7">
    <name type="scientific">Dunaliella tertiolecta</name>
    <name type="common">Green alga</name>
    <dbReference type="NCBI Taxonomy" id="3047"/>
    <lineage>
        <taxon>Eukaryota</taxon>
        <taxon>Viridiplantae</taxon>
        <taxon>Chlorophyta</taxon>
        <taxon>core chlorophytes</taxon>
        <taxon>Chlorophyceae</taxon>
        <taxon>CS clade</taxon>
        <taxon>Chlamydomonadales</taxon>
        <taxon>Dunaliellaceae</taxon>
        <taxon>Dunaliella</taxon>
    </lineage>
</organism>
<dbReference type="PROSITE" id="PS51450">
    <property type="entry name" value="LRR"/>
    <property type="match status" value="2"/>
</dbReference>
<dbReference type="InterPro" id="IPR050216">
    <property type="entry name" value="LRR_domain-containing"/>
</dbReference>
<evidence type="ECO:0000256" key="1">
    <source>
        <dbReference type="ARBA" id="ARBA00004430"/>
    </source>
</evidence>
<feature type="compositionally biased region" description="Low complexity" evidence="5">
    <location>
        <begin position="47"/>
        <end position="62"/>
    </location>
</feature>
<dbReference type="EMBL" id="HBIP01025730">
    <property type="protein sequence ID" value="CAE0500415.1"/>
    <property type="molecule type" value="Transcribed_RNA"/>
</dbReference>
<dbReference type="PANTHER" id="PTHR48051:SF1">
    <property type="entry name" value="RAS SUPPRESSOR PROTEIN 1"/>
    <property type="match status" value="1"/>
</dbReference>
<dbReference type="SUPFAM" id="SSF52058">
    <property type="entry name" value="L domain-like"/>
    <property type="match status" value="1"/>
</dbReference>
<dbReference type="InterPro" id="IPR003591">
    <property type="entry name" value="Leu-rich_rpt_typical-subtyp"/>
</dbReference>
<evidence type="ECO:0000256" key="4">
    <source>
        <dbReference type="SAM" id="Coils"/>
    </source>
</evidence>
<evidence type="ECO:0000256" key="3">
    <source>
        <dbReference type="ARBA" id="ARBA00022737"/>
    </source>
</evidence>
<proteinExistence type="predicted"/>
<feature type="compositionally biased region" description="Polar residues" evidence="5">
    <location>
        <begin position="554"/>
        <end position="566"/>
    </location>
</feature>
<dbReference type="SMART" id="SM00364">
    <property type="entry name" value="LRR_BAC"/>
    <property type="match status" value="4"/>
</dbReference>
<dbReference type="Gene3D" id="3.80.10.10">
    <property type="entry name" value="Ribonuclease Inhibitor"/>
    <property type="match status" value="1"/>
</dbReference>
<dbReference type="InterPro" id="IPR001611">
    <property type="entry name" value="Leu-rich_rpt"/>
</dbReference>
<feature type="compositionally biased region" description="Low complexity" evidence="5">
    <location>
        <begin position="150"/>
        <end position="170"/>
    </location>
</feature>
<keyword evidence="4" id="KW-0175">Coiled coil</keyword>
<evidence type="ECO:0000259" key="6">
    <source>
        <dbReference type="Pfam" id="PF23598"/>
    </source>
</evidence>
<name>A0A7S3VQY0_DUNTE</name>
<dbReference type="InterPro" id="IPR055414">
    <property type="entry name" value="LRR_R13L4/SHOC2-like"/>
</dbReference>
<feature type="domain" description="Disease resistance R13L4/SHOC-2-like LRR" evidence="6">
    <location>
        <begin position="381"/>
        <end position="456"/>
    </location>
</feature>
<reference evidence="7" key="1">
    <citation type="submission" date="2021-01" db="EMBL/GenBank/DDBJ databases">
        <authorList>
            <person name="Corre E."/>
            <person name="Pelletier E."/>
            <person name="Niang G."/>
            <person name="Scheremetjew M."/>
            <person name="Finn R."/>
            <person name="Kale V."/>
            <person name="Holt S."/>
            <person name="Cochrane G."/>
            <person name="Meng A."/>
            <person name="Brown T."/>
            <person name="Cohen L."/>
        </authorList>
    </citation>
    <scope>NUCLEOTIDE SEQUENCE</scope>
    <source>
        <strain evidence="7">CCMP1320</strain>
    </source>
</reference>
<dbReference type="PANTHER" id="PTHR48051">
    <property type="match status" value="1"/>
</dbReference>
<feature type="compositionally biased region" description="Polar residues" evidence="5">
    <location>
        <begin position="266"/>
        <end position="279"/>
    </location>
</feature>
<sequence length="928" mass="99478">MHMAIQPQRNPDLRIAQSMGTESSFARSLDMEKRDRSPRYTPRSARPGSAATFAAPSSAAIPSRPPSRPRPSTAAGAAATAAQPPSPTHRTSVLSSRTAPAPSAPSPCTSLCSSPQHQPASHTTTISTSSASPLRPQSTYDHTAPSVRCASATRSARPGSAAPSAHGAATTVSSNGKQRVVRNDSSIGVRDVLLDGCAAAAGHQAWDDTQAKQRATAAAAAAAAAQSSSRPLPQWSVNAQPLDNMLQFEGKGRDGFDTVAGRQGKTADSGTGPAGSSSDLLRPGSLEQELPVGAVATSIFLAQTSGSMEGLRGLRMSHLPTQVLQFLQTEGRLITGSLDLSHNDLASLTFLRHTPSIISLLLSHNRLVSLPAPVFNPVPGLQTLDLSNNKLEDLPSSLGSLRSLRYLDVSHNNLEVLPARFSELTSLVTLKLNHNRLFCLPQGIGSLTSLEHLAAVGNSMTGLPPSLGCCSRLSVLELQQNNLTALPNSLKGLHTWLLEMHLDDNGFTVLPREVALLTKLTNLTLSGNPLLFPPQTVAKGGAEAVREFLAVYSSPGTSAVQHSNQSRDQDGEEEEHGMTNADQKQSSSSSRSSNPEHMVTSSDNPRHGGIRGGLPDPDRARRAAGGYQPHERTDEDVVVSTHVQCQGYNPEKQGSLLLHMQFEAEEHERQMREMQLKVASSEERAAIAERDAAELAETLRHTITEGNVTPRPGTVYEQGSAELARAVRVLEAELRETTGELHMARQQLEEARRSEAEQRKLAEVATRDAGTAALSVQRAAALEAELAAMQAKQADLQEQLRHQLHEYKNMEDRYLKAESQLESTVLGKHGAVKSELQYLREHVLVSKLESSAAAEAAQAREAALQDQIAQLEASLEASRMTMRDMSESSLAAARVLQVAPQPADFYACSWEQEAKKRRHAIISGLSAN</sequence>